<protein>
    <submittedName>
        <fullName evidence="1">Uncharacterized protein</fullName>
    </submittedName>
</protein>
<sequence length="42" mass="5088">MLENDLLDLNRSFFDDQNTFIADFEEREDNDIKLFNFNDRAS</sequence>
<keyword evidence="2" id="KW-1185">Reference proteome</keyword>
<comment type="caution">
    <text evidence="1">The sequence shown here is derived from an EMBL/GenBank/DDBJ whole genome shotgun (WGS) entry which is preliminary data.</text>
</comment>
<accession>D2MM83</accession>
<dbReference type="Proteomes" id="UP000005017">
    <property type="component" value="Unassembled WGS sequence"/>
</dbReference>
<gene>
    <name evidence="1" type="ORF">HMPREF9013_0860</name>
</gene>
<dbReference type="AlphaFoldDB" id="D2MM83"/>
<proteinExistence type="predicted"/>
<name>D2MM83_9FIRM</name>
<reference evidence="2" key="1">
    <citation type="submission" date="2009-12" db="EMBL/GenBank/DDBJ databases">
        <title>Sequence of Clostridiales genomosp. BVAB3 str. UPII9-5.</title>
        <authorList>
            <person name="Madupu R."/>
            <person name="Durkin A.S."/>
            <person name="Torralba M."/>
            <person name="Methe B."/>
            <person name="Sutton G.G."/>
            <person name="Strausberg R.L."/>
            <person name="Nelson K.E."/>
        </authorList>
    </citation>
    <scope>NUCLEOTIDE SEQUENCE [LARGE SCALE GENOMIC DNA]</scope>
    <source>
        <strain evidence="2">W1219</strain>
    </source>
</reference>
<dbReference type="EMBL" id="ADFR01000002">
    <property type="protein sequence ID" value="EFC06159.1"/>
    <property type="molecule type" value="Genomic_DNA"/>
</dbReference>
<evidence type="ECO:0000313" key="2">
    <source>
        <dbReference type="Proteomes" id="UP000005017"/>
    </source>
</evidence>
<evidence type="ECO:0000313" key="1">
    <source>
        <dbReference type="EMBL" id="EFC06159.1"/>
    </source>
</evidence>
<dbReference type="STRING" id="679192.HMPREF9013_0860"/>
<organism evidence="1 2">
    <name type="scientific">Bulleidia extructa W1219</name>
    <dbReference type="NCBI Taxonomy" id="679192"/>
    <lineage>
        <taxon>Bacteria</taxon>
        <taxon>Bacillati</taxon>
        <taxon>Bacillota</taxon>
        <taxon>Erysipelotrichia</taxon>
        <taxon>Erysipelotrichales</taxon>
        <taxon>Erysipelotrichaceae</taxon>
        <taxon>Bulleidia</taxon>
    </lineage>
</organism>